<organism evidence="2 3">
    <name type="scientific">Gossypium stocksii</name>
    <dbReference type="NCBI Taxonomy" id="47602"/>
    <lineage>
        <taxon>Eukaryota</taxon>
        <taxon>Viridiplantae</taxon>
        <taxon>Streptophyta</taxon>
        <taxon>Embryophyta</taxon>
        <taxon>Tracheophyta</taxon>
        <taxon>Spermatophyta</taxon>
        <taxon>Magnoliopsida</taxon>
        <taxon>eudicotyledons</taxon>
        <taxon>Gunneridae</taxon>
        <taxon>Pentapetalae</taxon>
        <taxon>rosids</taxon>
        <taxon>malvids</taxon>
        <taxon>Malvales</taxon>
        <taxon>Malvaceae</taxon>
        <taxon>Malvoideae</taxon>
        <taxon>Gossypium</taxon>
    </lineage>
</organism>
<proteinExistence type="predicted"/>
<dbReference type="OrthoDB" id="1881450at2759"/>
<evidence type="ECO:0000313" key="3">
    <source>
        <dbReference type="Proteomes" id="UP000828251"/>
    </source>
</evidence>
<evidence type="ECO:0000313" key="2">
    <source>
        <dbReference type="EMBL" id="KAH1066615.1"/>
    </source>
</evidence>
<evidence type="ECO:0000256" key="1">
    <source>
        <dbReference type="SAM" id="MobiDB-lite"/>
    </source>
</evidence>
<reference evidence="2 3" key="1">
    <citation type="journal article" date="2021" name="Plant Biotechnol. J.">
        <title>Multi-omics assisted identification of the key and species-specific regulatory components of drought-tolerant mechanisms in Gossypium stocksii.</title>
        <authorList>
            <person name="Yu D."/>
            <person name="Ke L."/>
            <person name="Zhang D."/>
            <person name="Wu Y."/>
            <person name="Sun Y."/>
            <person name="Mei J."/>
            <person name="Sun J."/>
            <person name="Sun Y."/>
        </authorList>
    </citation>
    <scope>NUCLEOTIDE SEQUENCE [LARGE SCALE GENOMIC DNA]</scope>
    <source>
        <strain evidence="3">cv. E1</strain>
        <tissue evidence="2">Leaf</tissue>
    </source>
</reference>
<sequence length="122" mass="14042">MRDIQDRVLSSKEKLKRDRGKRKDKSKVAAGEDKVGLNRSVSDHILILLSYGSADLSPKPFKFFNAWVNKKESLSIISKVWGESAWKERRVSRKLKKLKGALKKWNGEKRFALEKSINEIEG</sequence>
<feature type="region of interest" description="Disordered" evidence="1">
    <location>
        <begin position="1"/>
        <end position="31"/>
    </location>
</feature>
<feature type="compositionally biased region" description="Basic and acidic residues" evidence="1">
    <location>
        <begin position="1"/>
        <end position="16"/>
    </location>
</feature>
<dbReference type="Proteomes" id="UP000828251">
    <property type="component" value="Unassembled WGS sequence"/>
</dbReference>
<dbReference type="AlphaFoldDB" id="A0A9D3V1H1"/>
<keyword evidence="3" id="KW-1185">Reference proteome</keyword>
<name>A0A9D3V1H1_9ROSI</name>
<dbReference type="EMBL" id="JAIQCV010000009">
    <property type="protein sequence ID" value="KAH1066615.1"/>
    <property type="molecule type" value="Genomic_DNA"/>
</dbReference>
<gene>
    <name evidence="2" type="ORF">J1N35_031602</name>
</gene>
<comment type="caution">
    <text evidence="2">The sequence shown here is derived from an EMBL/GenBank/DDBJ whole genome shotgun (WGS) entry which is preliminary data.</text>
</comment>
<accession>A0A9D3V1H1</accession>
<protein>
    <submittedName>
        <fullName evidence="2">Uncharacterized protein</fullName>
    </submittedName>
</protein>